<protein>
    <submittedName>
        <fullName evidence="2">Uncharacterized protein</fullName>
    </submittedName>
</protein>
<evidence type="ECO:0000313" key="2">
    <source>
        <dbReference type="EMBL" id="MPM94794.1"/>
    </source>
</evidence>
<name>A0A645DZ39_9ZZZZ</name>
<sequence>MASEVPVAGAGARADVRRSEEVGRRASKEPLADRLSALPGRLTPRGASPLRSDGREAPAVVAVAAPVGRTCMARGPLPPTWISS</sequence>
<reference evidence="2" key="1">
    <citation type="submission" date="2019-08" db="EMBL/GenBank/DDBJ databases">
        <authorList>
            <person name="Kucharzyk K."/>
            <person name="Murdoch R.W."/>
            <person name="Higgins S."/>
            <person name="Loffler F."/>
        </authorList>
    </citation>
    <scope>NUCLEOTIDE SEQUENCE</scope>
</reference>
<evidence type="ECO:0000256" key="1">
    <source>
        <dbReference type="SAM" id="MobiDB-lite"/>
    </source>
</evidence>
<dbReference type="AlphaFoldDB" id="A0A645DZ39"/>
<proteinExistence type="predicted"/>
<feature type="compositionally biased region" description="Basic and acidic residues" evidence="1">
    <location>
        <begin position="14"/>
        <end position="32"/>
    </location>
</feature>
<gene>
    <name evidence="2" type="ORF">SDC9_141942</name>
</gene>
<feature type="region of interest" description="Disordered" evidence="1">
    <location>
        <begin position="1"/>
        <end position="57"/>
    </location>
</feature>
<organism evidence="2">
    <name type="scientific">bioreactor metagenome</name>
    <dbReference type="NCBI Taxonomy" id="1076179"/>
    <lineage>
        <taxon>unclassified sequences</taxon>
        <taxon>metagenomes</taxon>
        <taxon>ecological metagenomes</taxon>
    </lineage>
</organism>
<dbReference type="EMBL" id="VSSQ01041381">
    <property type="protein sequence ID" value="MPM94794.1"/>
    <property type="molecule type" value="Genomic_DNA"/>
</dbReference>
<comment type="caution">
    <text evidence="2">The sequence shown here is derived from an EMBL/GenBank/DDBJ whole genome shotgun (WGS) entry which is preliminary data.</text>
</comment>
<accession>A0A645DZ39</accession>